<sequence>MLLLNDIYLFATKKGKSEKEFYCLQPIVARKCTNEEIKHNNLQSELNNNEWYEVIDGQQRLTTIRIILSYLIDKHLKGESLSFEYGKGKELFALEYQTRPDTKSFLDNISSHESSEETIDFYFISQAYKYVNSWFEKKSEEGESKKNVRDSIINTLVYSTKEIRTDTAGVVQVIWYEINDNVNSNVKPIDTFIRINMGKIPLTNAELIKALFLQKHNFGSNEIAESQQTIIANEWDKMEYALQKEDFWWFLNKTKNDVPARIEFLFDLICNVEKQKDKKGFEEKFGADKDTVFRYFNEKFTFKPTFKKVEEEWDAINTYFLAFEEWFENPTWYHYIGFLIYCDVSIIDIYNLYKDMEKTQFTSNLKSKIKENLNVSCEKDGNSYQINLSYEKNRKDDVRKALLLFNIEFIVREYEQIRNAFQIGGKNDFIIKFPFKLFKSEQWDIEHIDSQTPNEKDRVEWLTIAKEDLIGEENLKEDIDSFITNYDGKQEQKFNELYRKIVAIFGDIENDVDTKNSIGNLTLLSAEINRSYGNALFSTKRRIIIEKDMEGKFIPICTKHVFLKYFDKKGTSRTKWGKEDVANYQNHIGAVLDEFLTIK</sequence>
<dbReference type="Pfam" id="PF07510">
    <property type="entry name" value="GmrSD_C"/>
    <property type="match status" value="1"/>
</dbReference>
<dbReference type="PANTHER" id="PTHR35149:SF2">
    <property type="entry name" value="DUF262 DOMAIN-CONTAINING PROTEIN"/>
    <property type="match status" value="1"/>
</dbReference>
<comment type="caution">
    <text evidence="3">The sequence shown here is derived from an EMBL/GenBank/DDBJ whole genome shotgun (WGS) entry which is preliminary data.</text>
</comment>
<accession>A0A5J4R5I0</accession>
<dbReference type="Pfam" id="PF03235">
    <property type="entry name" value="GmrSD_N"/>
    <property type="match status" value="1"/>
</dbReference>
<proteinExistence type="predicted"/>
<dbReference type="InterPro" id="IPR004919">
    <property type="entry name" value="GmrSD_N"/>
</dbReference>
<dbReference type="PANTHER" id="PTHR35149">
    <property type="entry name" value="SLL5132 PROTEIN"/>
    <property type="match status" value="1"/>
</dbReference>
<dbReference type="InterPro" id="IPR011089">
    <property type="entry name" value="GmrSD_C"/>
</dbReference>
<feature type="domain" description="GmrSD restriction endonucleases C-terminal" evidence="2">
    <location>
        <begin position="434"/>
        <end position="587"/>
    </location>
</feature>
<gene>
    <name evidence="3" type="ORF">EZS27_022564</name>
</gene>
<evidence type="ECO:0000259" key="1">
    <source>
        <dbReference type="Pfam" id="PF03235"/>
    </source>
</evidence>
<evidence type="ECO:0008006" key="4">
    <source>
        <dbReference type="Google" id="ProtNLM"/>
    </source>
</evidence>
<organism evidence="3">
    <name type="scientific">termite gut metagenome</name>
    <dbReference type="NCBI Taxonomy" id="433724"/>
    <lineage>
        <taxon>unclassified sequences</taxon>
        <taxon>metagenomes</taxon>
        <taxon>organismal metagenomes</taxon>
    </lineage>
</organism>
<reference evidence="3" key="1">
    <citation type="submission" date="2019-03" db="EMBL/GenBank/DDBJ databases">
        <title>Single cell metagenomics reveals metabolic interactions within the superorganism composed of flagellate Streblomastix strix and complex community of Bacteroidetes bacteria on its surface.</title>
        <authorList>
            <person name="Treitli S.C."/>
            <person name="Kolisko M."/>
            <person name="Husnik F."/>
            <person name="Keeling P."/>
            <person name="Hampl V."/>
        </authorList>
    </citation>
    <scope>NUCLEOTIDE SEQUENCE</scope>
    <source>
        <strain evidence="3">STM</strain>
    </source>
</reference>
<protein>
    <recommendedName>
        <fullName evidence="4">DUF262 domain-containing protein</fullName>
    </recommendedName>
</protein>
<dbReference type="AlphaFoldDB" id="A0A5J4R5I0"/>
<evidence type="ECO:0000259" key="2">
    <source>
        <dbReference type="Pfam" id="PF07510"/>
    </source>
</evidence>
<name>A0A5J4R5I0_9ZZZZ</name>
<dbReference type="EMBL" id="SNRY01001800">
    <property type="protein sequence ID" value="KAA6328554.1"/>
    <property type="molecule type" value="Genomic_DNA"/>
</dbReference>
<feature type="domain" description="GmrSD restriction endonucleases N-terminal" evidence="1">
    <location>
        <begin position="3"/>
        <end position="213"/>
    </location>
</feature>
<evidence type="ECO:0000313" key="3">
    <source>
        <dbReference type="EMBL" id="KAA6328554.1"/>
    </source>
</evidence>